<name>A0A844G2S2_9BACT</name>
<dbReference type="RefSeq" id="WP_154417591.1">
    <property type="nucleotide sequence ID" value="NZ_VUNS01000006.1"/>
</dbReference>
<comment type="caution">
    <text evidence="1">The sequence shown here is derived from an EMBL/GenBank/DDBJ whole genome shotgun (WGS) entry which is preliminary data.</text>
</comment>
<protein>
    <submittedName>
        <fullName evidence="1">Uncharacterized protein</fullName>
    </submittedName>
</protein>
<evidence type="ECO:0000313" key="1">
    <source>
        <dbReference type="EMBL" id="MST96838.1"/>
    </source>
</evidence>
<dbReference type="EMBL" id="VUNS01000006">
    <property type="protein sequence ID" value="MST96838.1"/>
    <property type="molecule type" value="Genomic_DNA"/>
</dbReference>
<dbReference type="AlphaFoldDB" id="A0A844G2S2"/>
<organism evidence="1 2">
    <name type="scientific">Victivallis lenta</name>
    <dbReference type="NCBI Taxonomy" id="2606640"/>
    <lineage>
        <taxon>Bacteria</taxon>
        <taxon>Pseudomonadati</taxon>
        <taxon>Lentisphaerota</taxon>
        <taxon>Lentisphaeria</taxon>
        <taxon>Victivallales</taxon>
        <taxon>Victivallaceae</taxon>
        <taxon>Victivallis</taxon>
    </lineage>
</organism>
<evidence type="ECO:0000313" key="2">
    <source>
        <dbReference type="Proteomes" id="UP000435649"/>
    </source>
</evidence>
<proteinExistence type="predicted"/>
<reference evidence="1 2" key="1">
    <citation type="submission" date="2019-08" db="EMBL/GenBank/DDBJ databases">
        <title>In-depth cultivation of the pig gut microbiome towards novel bacterial diversity and tailored functional studies.</title>
        <authorList>
            <person name="Wylensek D."/>
            <person name="Hitch T.C.A."/>
            <person name="Clavel T."/>
        </authorList>
    </citation>
    <scope>NUCLEOTIDE SEQUENCE [LARGE SCALE GENOMIC DNA]</scope>
    <source>
        <strain evidence="1 2">BBE-744-WT-12</strain>
    </source>
</reference>
<keyword evidence="2" id="KW-1185">Reference proteome</keyword>
<accession>A0A844G2S2</accession>
<sequence>MMISAAMPSMVFLCFRSRETIADSSAILDDASHQVEFSSKQASKQVACQCTASHSDFLISFSAIWSGTLSCPDFRDEYKNFRFCAEAGSLVPAPAFCYARHRQPRISALI</sequence>
<dbReference type="Proteomes" id="UP000435649">
    <property type="component" value="Unassembled WGS sequence"/>
</dbReference>
<gene>
    <name evidence="1" type="ORF">FYJ85_07230</name>
</gene>